<protein>
    <submittedName>
        <fullName evidence="3">DegV family protein</fullName>
    </submittedName>
</protein>
<evidence type="ECO:0000256" key="2">
    <source>
        <dbReference type="ARBA" id="ARBA00023121"/>
    </source>
</evidence>
<dbReference type="Gene3D" id="3.40.50.10170">
    <property type="match status" value="1"/>
</dbReference>
<dbReference type="PANTHER" id="PTHR33434:SF2">
    <property type="entry name" value="FATTY ACID-BINDING PROTEIN TM_1468"/>
    <property type="match status" value="1"/>
</dbReference>
<proteinExistence type="predicted"/>
<dbReference type="EMBL" id="JACBXQ010000002">
    <property type="protein sequence ID" value="MBG9986329.1"/>
    <property type="molecule type" value="Genomic_DNA"/>
</dbReference>
<organism evidence="3 4">
    <name type="scientific">Facklamia lactis</name>
    <dbReference type="NCBI Taxonomy" id="2749967"/>
    <lineage>
        <taxon>Bacteria</taxon>
        <taxon>Bacillati</taxon>
        <taxon>Bacillota</taxon>
        <taxon>Bacilli</taxon>
        <taxon>Lactobacillales</taxon>
        <taxon>Aerococcaceae</taxon>
        <taxon>Facklamia</taxon>
    </lineage>
</organism>
<sequence length="289" mass="32378">MKKIILVTESGSDLPSYYCDQYPIYIVPMHVVIEERAYDDGIDIQAEDVFNYYDSTKKLPTTSGSTPEDFTEIFDQINQKYSEVEIVYIAYSSVTTVSYNSARIAAEHYNNVYLVDSKNVSNGLASVVIAAAQYLESNPKASAQDVVRFVEQIRGNVHFHFLPQTLTYLLAGGRVSNSSYLGAKLLRIFPSIDLVDGYLVAGKKYRGSFARAYKKLIEDFFDRYDLIEGSVRLTEVEGLSREDKLSIEKIMKEYHPLKVEWVKAGAVISCHGGPGAFGIVGISKSDHQQ</sequence>
<keyword evidence="4" id="KW-1185">Reference proteome</keyword>
<accession>A0ABS0LSU0</accession>
<evidence type="ECO:0000256" key="1">
    <source>
        <dbReference type="ARBA" id="ARBA00003238"/>
    </source>
</evidence>
<keyword evidence="2" id="KW-0446">Lipid-binding</keyword>
<dbReference type="Proteomes" id="UP000721415">
    <property type="component" value="Unassembled WGS sequence"/>
</dbReference>
<evidence type="ECO:0000313" key="3">
    <source>
        <dbReference type="EMBL" id="MBG9986329.1"/>
    </source>
</evidence>
<gene>
    <name evidence="3" type="ORF">HZY91_05405</name>
</gene>
<dbReference type="InterPro" id="IPR050270">
    <property type="entry name" value="DegV_domain_contain"/>
</dbReference>
<dbReference type="Gene3D" id="3.30.1180.10">
    <property type="match status" value="1"/>
</dbReference>
<evidence type="ECO:0000313" key="4">
    <source>
        <dbReference type="Proteomes" id="UP000721415"/>
    </source>
</evidence>
<comment type="caution">
    <text evidence="3">The sequence shown here is derived from an EMBL/GenBank/DDBJ whole genome shotgun (WGS) entry which is preliminary data.</text>
</comment>
<dbReference type="NCBIfam" id="TIGR00762">
    <property type="entry name" value="DegV"/>
    <property type="match status" value="1"/>
</dbReference>
<dbReference type="RefSeq" id="WP_197115226.1">
    <property type="nucleotide sequence ID" value="NZ_JACBXQ010000002.1"/>
</dbReference>
<dbReference type="Pfam" id="PF02645">
    <property type="entry name" value="DegV"/>
    <property type="match status" value="1"/>
</dbReference>
<reference evidence="3 4" key="1">
    <citation type="submission" date="2020-07" db="EMBL/GenBank/DDBJ databases">
        <title>Facklamia lactis sp. nov., isolated from raw milk.</title>
        <authorList>
            <person name="Doll E.V."/>
            <person name="Huptas C."/>
            <person name="Staib L."/>
            <person name="Wenning M."/>
            <person name="Scherer S."/>
        </authorList>
    </citation>
    <scope>NUCLEOTIDE SEQUENCE [LARGE SCALE GENOMIC DNA]</scope>
    <source>
        <strain evidence="3 4">DSM 111018</strain>
    </source>
</reference>
<dbReference type="InterPro" id="IPR043168">
    <property type="entry name" value="DegV_C"/>
</dbReference>
<dbReference type="InterPro" id="IPR003797">
    <property type="entry name" value="DegV"/>
</dbReference>
<dbReference type="PROSITE" id="PS51482">
    <property type="entry name" value="DEGV"/>
    <property type="match status" value="1"/>
</dbReference>
<comment type="function">
    <text evidence="1">May bind long-chain fatty acids, such as palmitate, and may play a role in lipid transport or fatty acid metabolism.</text>
</comment>
<name>A0ABS0LSU0_9LACT</name>
<dbReference type="PANTHER" id="PTHR33434">
    <property type="entry name" value="DEGV DOMAIN-CONTAINING PROTEIN DR_1986-RELATED"/>
    <property type="match status" value="1"/>
</dbReference>
<dbReference type="SUPFAM" id="SSF82549">
    <property type="entry name" value="DAK1/DegV-like"/>
    <property type="match status" value="1"/>
</dbReference>